<dbReference type="PIRSF" id="PIRSF018266">
    <property type="entry name" value="FecR"/>
    <property type="match status" value="1"/>
</dbReference>
<dbReference type="PANTHER" id="PTHR30273:SF2">
    <property type="entry name" value="PROTEIN FECR"/>
    <property type="match status" value="1"/>
</dbReference>
<dbReference type="Pfam" id="PF04773">
    <property type="entry name" value="FecR"/>
    <property type="match status" value="1"/>
</dbReference>
<feature type="domain" description="FecR protein" evidence="2">
    <location>
        <begin position="118"/>
        <end position="205"/>
    </location>
</feature>
<evidence type="ECO:0000256" key="1">
    <source>
        <dbReference type="SAM" id="Phobius"/>
    </source>
</evidence>
<keyword evidence="5" id="KW-1185">Reference proteome</keyword>
<sequence>MPNPDQQLIIEEAAKWLVILSSGDYSQNDLDRLEQWKQQSHEHLKTFEELQQFLGQMDILKSQHLQSQHPLVQNNILRKTKTKARTAPVLWSGSLIIAVIAIWAFSQLPYQRWNADHSIEAQQWQQNILSDQSLVQMAGQTAYNLRYSSNQRKIDLVEGNILVDVTKDHARPFVIDLGDIQVQALGTKFIVNYNRDQIKVSMIESKTRIYSVHHRFEPIVLQTGQSFNFNGHDVQVEKINPDILQKAWQRKKLVVNDMSLDQVLDLLESYQSSKFIYNRKYLTKYRVNAVLPLDDPDSAMQLLKDQLDLNVYTVGQLLTVIQKN</sequence>
<keyword evidence="1 4" id="KW-0812">Transmembrane</keyword>
<dbReference type="InterPro" id="IPR032623">
    <property type="entry name" value="FecR_N"/>
</dbReference>
<dbReference type="RefSeq" id="WP_307002501.1">
    <property type="nucleotide sequence ID" value="NZ_JAUTBK010000002.1"/>
</dbReference>
<gene>
    <name evidence="4" type="ORF">QE380_001025</name>
</gene>
<organism evidence="4 5">
    <name type="scientific">Acinetobacter baylyi</name>
    <dbReference type="NCBI Taxonomy" id="202950"/>
    <lineage>
        <taxon>Bacteria</taxon>
        <taxon>Pseudomonadati</taxon>
        <taxon>Pseudomonadota</taxon>
        <taxon>Gammaproteobacteria</taxon>
        <taxon>Moraxellales</taxon>
        <taxon>Moraxellaceae</taxon>
        <taxon>Acinetobacter</taxon>
    </lineage>
</organism>
<reference evidence="4 5" key="1">
    <citation type="submission" date="2023-07" db="EMBL/GenBank/DDBJ databases">
        <title>Functional and genomic diversity of the sorghum phyllosphere microbiome.</title>
        <authorList>
            <person name="Shade A."/>
        </authorList>
    </citation>
    <scope>NUCLEOTIDE SEQUENCE [LARGE SCALE GENOMIC DNA]</scope>
    <source>
        <strain evidence="4 5">SORGH_AS_0887</strain>
    </source>
</reference>
<evidence type="ECO:0000259" key="2">
    <source>
        <dbReference type="Pfam" id="PF04773"/>
    </source>
</evidence>
<dbReference type="Pfam" id="PF16220">
    <property type="entry name" value="DUF4880"/>
    <property type="match status" value="1"/>
</dbReference>
<dbReference type="EMBL" id="JAUTBK010000002">
    <property type="protein sequence ID" value="MDQ1208102.1"/>
    <property type="molecule type" value="Genomic_DNA"/>
</dbReference>
<dbReference type="InterPro" id="IPR012373">
    <property type="entry name" value="Ferrdict_sens_TM"/>
</dbReference>
<protein>
    <submittedName>
        <fullName evidence="4">Transmembrane sensor</fullName>
    </submittedName>
</protein>
<evidence type="ECO:0000313" key="4">
    <source>
        <dbReference type="EMBL" id="MDQ1208102.1"/>
    </source>
</evidence>
<dbReference type="InterPro" id="IPR006860">
    <property type="entry name" value="FecR"/>
</dbReference>
<proteinExistence type="predicted"/>
<keyword evidence="1" id="KW-1133">Transmembrane helix</keyword>
<feature type="transmembrane region" description="Helical" evidence="1">
    <location>
        <begin position="87"/>
        <end position="105"/>
    </location>
</feature>
<feature type="domain" description="FecR N-terminal" evidence="3">
    <location>
        <begin position="11"/>
        <end position="52"/>
    </location>
</feature>
<dbReference type="Gene3D" id="2.60.120.1440">
    <property type="match status" value="1"/>
</dbReference>
<comment type="caution">
    <text evidence="4">The sequence shown here is derived from an EMBL/GenBank/DDBJ whole genome shotgun (WGS) entry which is preliminary data.</text>
</comment>
<evidence type="ECO:0000313" key="5">
    <source>
        <dbReference type="Proteomes" id="UP001233360"/>
    </source>
</evidence>
<accession>A0ABU0UU69</accession>
<keyword evidence="1" id="KW-0472">Membrane</keyword>
<evidence type="ECO:0000259" key="3">
    <source>
        <dbReference type="Pfam" id="PF16220"/>
    </source>
</evidence>
<dbReference type="PANTHER" id="PTHR30273">
    <property type="entry name" value="PERIPLASMIC SIGNAL SENSOR AND SIGMA FACTOR ACTIVATOR FECR-RELATED"/>
    <property type="match status" value="1"/>
</dbReference>
<dbReference type="Proteomes" id="UP001233360">
    <property type="component" value="Unassembled WGS sequence"/>
</dbReference>
<name>A0ABU0UU69_ACIBI</name>